<dbReference type="Proteomes" id="UP000253664">
    <property type="component" value="Unassembled WGS sequence"/>
</dbReference>
<proteinExistence type="predicted"/>
<sequence length="161" mass="17267">MIAEDESWSEGDLFIVEALARARARAQAGGGEADGEAWVRAGLMRQTNGERAAVIDGTKNDEGGSGAGSAPSERPTWRRCATGESHATAALGRIIHARVLSGGGSVICRFAIASRSRPVEVISYEMGFDAADVGEGGGGRRRTRRRRKRRKKKKDKEKEKG</sequence>
<dbReference type="AlphaFoldDB" id="A0A367LR09"/>
<organism evidence="2 3">
    <name type="scientific">Ophiocordyceps polyrhachis-furcata BCC 54312</name>
    <dbReference type="NCBI Taxonomy" id="1330021"/>
    <lineage>
        <taxon>Eukaryota</taxon>
        <taxon>Fungi</taxon>
        <taxon>Dikarya</taxon>
        <taxon>Ascomycota</taxon>
        <taxon>Pezizomycotina</taxon>
        <taxon>Sordariomycetes</taxon>
        <taxon>Hypocreomycetidae</taxon>
        <taxon>Hypocreales</taxon>
        <taxon>Ophiocordycipitaceae</taxon>
        <taxon>Ophiocordyceps</taxon>
    </lineage>
</organism>
<feature type="non-terminal residue" evidence="2">
    <location>
        <position position="161"/>
    </location>
</feature>
<comment type="caution">
    <text evidence="2">The sequence shown here is derived from an EMBL/GenBank/DDBJ whole genome shotgun (WGS) entry which is preliminary data.</text>
</comment>
<protein>
    <submittedName>
        <fullName evidence="2">Uncharacterized protein</fullName>
    </submittedName>
</protein>
<reference evidence="2 3" key="1">
    <citation type="journal article" date="2015" name="BMC Genomics">
        <title>Insights from the genome of Ophiocordyceps polyrhachis-furcata to pathogenicity and host specificity in insect fungi.</title>
        <authorList>
            <person name="Wichadakul D."/>
            <person name="Kobmoo N."/>
            <person name="Ingsriswang S."/>
            <person name="Tangphatsornruang S."/>
            <person name="Chantasingh D."/>
            <person name="Luangsa-ard J.J."/>
            <person name="Eurwilaichitr L."/>
        </authorList>
    </citation>
    <scope>NUCLEOTIDE SEQUENCE [LARGE SCALE GENOMIC DNA]</scope>
    <source>
        <strain evidence="2 3">BCC 54312</strain>
    </source>
</reference>
<keyword evidence="3" id="KW-1185">Reference proteome</keyword>
<evidence type="ECO:0000256" key="1">
    <source>
        <dbReference type="SAM" id="MobiDB-lite"/>
    </source>
</evidence>
<feature type="compositionally biased region" description="Basic residues" evidence="1">
    <location>
        <begin position="139"/>
        <end position="155"/>
    </location>
</feature>
<dbReference type="EMBL" id="LKCN02000001">
    <property type="protein sequence ID" value="RCI16827.1"/>
    <property type="molecule type" value="Genomic_DNA"/>
</dbReference>
<evidence type="ECO:0000313" key="3">
    <source>
        <dbReference type="Proteomes" id="UP000253664"/>
    </source>
</evidence>
<evidence type="ECO:0000313" key="2">
    <source>
        <dbReference type="EMBL" id="RCI16827.1"/>
    </source>
</evidence>
<feature type="region of interest" description="Disordered" evidence="1">
    <location>
        <begin position="131"/>
        <end position="161"/>
    </location>
</feature>
<name>A0A367LR09_9HYPO</name>
<accession>A0A367LR09</accession>
<gene>
    <name evidence="2" type="ORF">L249_2708</name>
</gene>
<feature type="region of interest" description="Disordered" evidence="1">
    <location>
        <begin position="55"/>
        <end position="77"/>
    </location>
</feature>